<comment type="subcellular location">
    <subcellularLocation>
        <location evidence="1">Membrane</location>
        <topology evidence="1">Single-pass membrane protein</topology>
    </subcellularLocation>
</comment>
<dbReference type="GO" id="GO:0098542">
    <property type="term" value="P:defense response to other organism"/>
    <property type="evidence" value="ECO:0007669"/>
    <property type="project" value="InterPro"/>
</dbReference>
<comment type="caution">
    <text evidence="8">The sequence shown here is derived from an EMBL/GenBank/DDBJ whole genome shotgun (WGS) entry which is preliminary data.</text>
</comment>
<evidence type="ECO:0000256" key="2">
    <source>
        <dbReference type="ARBA" id="ARBA00022692"/>
    </source>
</evidence>
<feature type="domain" description="Late embryogenesis abundant protein LEA-2 subgroup" evidence="7">
    <location>
        <begin position="134"/>
        <end position="237"/>
    </location>
</feature>
<dbReference type="PANTHER" id="PTHR31234">
    <property type="entry name" value="LATE EMBRYOGENESIS ABUNDANT (LEA) HYDROXYPROLINE-RICH GLYCOPROTEIN FAMILY"/>
    <property type="match status" value="1"/>
</dbReference>
<sequence>MAERVHPEPLLQPPQKKPGIQPAESTHNPSSVSFVIQLPKDQIYSIPPAGNAYLFDFYSRRAAKRRRSRCCRCAAWSFASLFLLLIALAAIIGVLYLIFLPKLPSFSIESLSIHGLNVSSAVSAAALSPEILPTVRSENPNKKIGIYYRDGSYMVIAFSGVVIGRGTWPSFYQGTRNVTSVQTLLTGSGIRLADDSVRLLTAAVKSREVPLEIRVQVPARVKFGAITSWTTTVKLRCDVTVDELTADARVLKKSCKAKLDII</sequence>
<keyword evidence="2 6" id="KW-0812">Transmembrane</keyword>
<keyword evidence="4 6" id="KW-0472">Membrane</keyword>
<dbReference type="InterPro" id="IPR044839">
    <property type="entry name" value="NDR1-like"/>
</dbReference>
<gene>
    <name evidence="8" type="ORF">KSP39_PZI018116</name>
</gene>
<dbReference type="GO" id="GO:0005886">
    <property type="term" value="C:plasma membrane"/>
    <property type="evidence" value="ECO:0007669"/>
    <property type="project" value="TreeGrafter"/>
</dbReference>
<evidence type="ECO:0000256" key="6">
    <source>
        <dbReference type="SAM" id="Phobius"/>
    </source>
</evidence>
<evidence type="ECO:0000256" key="3">
    <source>
        <dbReference type="ARBA" id="ARBA00022989"/>
    </source>
</evidence>
<dbReference type="EMBL" id="JBBWWQ010000016">
    <property type="protein sequence ID" value="KAK8925640.1"/>
    <property type="molecule type" value="Genomic_DNA"/>
</dbReference>
<evidence type="ECO:0000256" key="1">
    <source>
        <dbReference type="ARBA" id="ARBA00004167"/>
    </source>
</evidence>
<keyword evidence="9" id="KW-1185">Reference proteome</keyword>
<evidence type="ECO:0000259" key="7">
    <source>
        <dbReference type="Pfam" id="PF03168"/>
    </source>
</evidence>
<dbReference type="InterPro" id="IPR004864">
    <property type="entry name" value="LEA_2"/>
</dbReference>
<proteinExistence type="predicted"/>
<feature type="transmembrane region" description="Helical" evidence="6">
    <location>
        <begin position="74"/>
        <end position="99"/>
    </location>
</feature>
<dbReference type="AlphaFoldDB" id="A0AAP0B298"/>
<accession>A0AAP0B298</accession>
<dbReference type="Pfam" id="PF03168">
    <property type="entry name" value="LEA_2"/>
    <property type="match status" value="1"/>
</dbReference>
<evidence type="ECO:0000256" key="4">
    <source>
        <dbReference type="ARBA" id="ARBA00023136"/>
    </source>
</evidence>
<evidence type="ECO:0000313" key="9">
    <source>
        <dbReference type="Proteomes" id="UP001418222"/>
    </source>
</evidence>
<feature type="region of interest" description="Disordered" evidence="5">
    <location>
        <begin position="1"/>
        <end position="28"/>
    </location>
</feature>
<evidence type="ECO:0000256" key="5">
    <source>
        <dbReference type="SAM" id="MobiDB-lite"/>
    </source>
</evidence>
<name>A0AAP0B298_9ASPA</name>
<dbReference type="PANTHER" id="PTHR31234:SF70">
    <property type="entry name" value="LATE EMBRYOGENESIS ABUNDANT PROTEIN LEA-2 SUBGROUP DOMAIN-CONTAINING PROTEIN"/>
    <property type="match status" value="1"/>
</dbReference>
<organism evidence="8 9">
    <name type="scientific">Platanthera zijinensis</name>
    <dbReference type="NCBI Taxonomy" id="2320716"/>
    <lineage>
        <taxon>Eukaryota</taxon>
        <taxon>Viridiplantae</taxon>
        <taxon>Streptophyta</taxon>
        <taxon>Embryophyta</taxon>
        <taxon>Tracheophyta</taxon>
        <taxon>Spermatophyta</taxon>
        <taxon>Magnoliopsida</taxon>
        <taxon>Liliopsida</taxon>
        <taxon>Asparagales</taxon>
        <taxon>Orchidaceae</taxon>
        <taxon>Orchidoideae</taxon>
        <taxon>Orchideae</taxon>
        <taxon>Orchidinae</taxon>
        <taxon>Platanthera</taxon>
    </lineage>
</organism>
<reference evidence="8 9" key="1">
    <citation type="journal article" date="2022" name="Nat. Plants">
        <title>Genomes of leafy and leafless Platanthera orchids illuminate the evolution of mycoheterotrophy.</title>
        <authorList>
            <person name="Li M.H."/>
            <person name="Liu K.W."/>
            <person name="Li Z."/>
            <person name="Lu H.C."/>
            <person name="Ye Q.L."/>
            <person name="Zhang D."/>
            <person name="Wang J.Y."/>
            <person name="Li Y.F."/>
            <person name="Zhong Z.M."/>
            <person name="Liu X."/>
            <person name="Yu X."/>
            <person name="Liu D.K."/>
            <person name="Tu X.D."/>
            <person name="Liu B."/>
            <person name="Hao Y."/>
            <person name="Liao X.Y."/>
            <person name="Jiang Y.T."/>
            <person name="Sun W.H."/>
            <person name="Chen J."/>
            <person name="Chen Y.Q."/>
            <person name="Ai Y."/>
            <person name="Zhai J.W."/>
            <person name="Wu S.S."/>
            <person name="Zhou Z."/>
            <person name="Hsiao Y.Y."/>
            <person name="Wu W.L."/>
            <person name="Chen Y.Y."/>
            <person name="Lin Y.F."/>
            <person name="Hsu J.L."/>
            <person name="Li C.Y."/>
            <person name="Wang Z.W."/>
            <person name="Zhao X."/>
            <person name="Zhong W.Y."/>
            <person name="Ma X.K."/>
            <person name="Ma L."/>
            <person name="Huang J."/>
            <person name="Chen G.Z."/>
            <person name="Huang M.Z."/>
            <person name="Huang L."/>
            <person name="Peng D.H."/>
            <person name="Luo Y.B."/>
            <person name="Zou S.Q."/>
            <person name="Chen S.P."/>
            <person name="Lan S."/>
            <person name="Tsai W.C."/>
            <person name="Van de Peer Y."/>
            <person name="Liu Z.J."/>
        </authorList>
    </citation>
    <scope>NUCLEOTIDE SEQUENCE [LARGE SCALE GENOMIC DNA]</scope>
    <source>
        <strain evidence="8">Lor287</strain>
    </source>
</reference>
<protein>
    <recommendedName>
        <fullName evidence="7">Late embryogenesis abundant protein LEA-2 subgroup domain-containing protein</fullName>
    </recommendedName>
</protein>
<keyword evidence="3 6" id="KW-1133">Transmembrane helix</keyword>
<dbReference type="Proteomes" id="UP001418222">
    <property type="component" value="Unassembled WGS sequence"/>
</dbReference>
<evidence type="ECO:0000313" key="8">
    <source>
        <dbReference type="EMBL" id="KAK8925640.1"/>
    </source>
</evidence>